<sequence>MKTYELSVLRISILNSRTECNLKAKQSYRNVKAGFSGEEKVMKYLEEARLTSKVEIYRNVVLDHVQIDVIVVTPKLICILEVKNMKGEFYFDPITQQFYRIIDGNKEGMRNPELQLQRAVKLLQARLHRKELEMPVKGLIVFASRAGIVIKPPTLFPAIPIDAVCDSLERMEAMSQKLMTTEEMKKVKHSLKQNSIPVHDDELLERLGIERVMILTGVRCMSCFCVGMQRIYSTWLCGSCGCRDKNAHMATLQEYQLLFGRQITSKDVMWWLGIEDKHLVKRVLKQMSEDSMGTNRSRHYKLKFEPWLLSHFLATEMKKF</sequence>
<proteinExistence type="predicted"/>
<organism evidence="2 3">
    <name type="scientific">Paenisporosarcina antarctica</name>
    <dbReference type="NCBI Taxonomy" id="417367"/>
    <lineage>
        <taxon>Bacteria</taxon>
        <taxon>Bacillati</taxon>
        <taxon>Bacillota</taxon>
        <taxon>Bacilli</taxon>
        <taxon>Bacillales</taxon>
        <taxon>Caryophanaceae</taxon>
        <taxon>Paenisporosarcina</taxon>
    </lineage>
</organism>
<dbReference type="AlphaFoldDB" id="A0A4P6ZW16"/>
<dbReference type="OrthoDB" id="569879at2"/>
<dbReference type="EMBL" id="CP038015">
    <property type="protein sequence ID" value="QBP40780.1"/>
    <property type="molecule type" value="Genomic_DNA"/>
</dbReference>
<name>A0A4P6ZW16_9BACL</name>
<evidence type="ECO:0000313" key="3">
    <source>
        <dbReference type="Proteomes" id="UP000294292"/>
    </source>
</evidence>
<dbReference type="RefSeq" id="WP_134209471.1">
    <property type="nucleotide sequence ID" value="NZ_CP038015.1"/>
</dbReference>
<protein>
    <submittedName>
        <fullName evidence="2">NERD domain-containing protein</fullName>
    </submittedName>
</protein>
<feature type="domain" description="NERD" evidence="1">
    <location>
        <begin position="33"/>
        <end position="146"/>
    </location>
</feature>
<dbReference type="Pfam" id="PF08378">
    <property type="entry name" value="NERD"/>
    <property type="match status" value="1"/>
</dbReference>
<evidence type="ECO:0000259" key="1">
    <source>
        <dbReference type="PROSITE" id="PS50965"/>
    </source>
</evidence>
<dbReference type="KEGG" id="panc:E2636_06440"/>
<gene>
    <name evidence="2" type="ORF">E2636_06440</name>
</gene>
<dbReference type="InterPro" id="IPR011528">
    <property type="entry name" value="NERD"/>
</dbReference>
<evidence type="ECO:0000313" key="2">
    <source>
        <dbReference type="EMBL" id="QBP40780.1"/>
    </source>
</evidence>
<dbReference type="Proteomes" id="UP000294292">
    <property type="component" value="Chromosome"/>
</dbReference>
<reference evidence="2 3" key="1">
    <citation type="submission" date="2019-03" db="EMBL/GenBank/DDBJ databases">
        <title>Complete genome sequence of Paenisporosarcina antarctica CGMCC 1.6503T.</title>
        <authorList>
            <person name="Rong J.-C."/>
            <person name="Chi N.-Y."/>
            <person name="Zhang Q.-F."/>
        </authorList>
    </citation>
    <scope>NUCLEOTIDE SEQUENCE [LARGE SCALE GENOMIC DNA]</scope>
    <source>
        <strain evidence="2 3">CGMCC 1.6503</strain>
    </source>
</reference>
<accession>A0A4P6ZW16</accession>
<dbReference type="PROSITE" id="PS50965">
    <property type="entry name" value="NERD"/>
    <property type="match status" value="1"/>
</dbReference>
<keyword evidence="3" id="KW-1185">Reference proteome</keyword>